<dbReference type="InterPro" id="IPR024072">
    <property type="entry name" value="DHFR-like_dom_sf"/>
</dbReference>
<dbReference type="PROSITE" id="PS51330">
    <property type="entry name" value="DHFR_2"/>
    <property type="match status" value="1"/>
</dbReference>
<dbReference type="GO" id="GO:0006730">
    <property type="term" value="P:one-carbon metabolic process"/>
    <property type="evidence" value="ECO:0007669"/>
    <property type="project" value="UniProtKB-KW"/>
</dbReference>
<dbReference type="GO" id="GO:0050661">
    <property type="term" value="F:NADP binding"/>
    <property type="evidence" value="ECO:0007669"/>
    <property type="project" value="InterPro"/>
</dbReference>
<keyword evidence="5" id="KW-0521">NADP</keyword>
<organism evidence="8 9">
    <name type="scientific">Candidatus Borkfalkia faecigallinarum</name>
    <dbReference type="NCBI Taxonomy" id="2838509"/>
    <lineage>
        <taxon>Bacteria</taxon>
        <taxon>Bacillati</taxon>
        <taxon>Bacillota</taxon>
        <taxon>Clostridia</taxon>
        <taxon>Christensenellales</taxon>
        <taxon>Christensenellaceae</taxon>
        <taxon>Candidatus Borkfalkia</taxon>
    </lineage>
</organism>
<keyword evidence="6" id="KW-0560">Oxidoreductase</keyword>
<evidence type="ECO:0000256" key="6">
    <source>
        <dbReference type="ARBA" id="ARBA00023002"/>
    </source>
</evidence>
<dbReference type="PRINTS" id="PR00070">
    <property type="entry name" value="DHFR"/>
</dbReference>
<evidence type="ECO:0000256" key="3">
    <source>
        <dbReference type="ARBA" id="ARBA00012856"/>
    </source>
</evidence>
<dbReference type="CDD" id="cd00209">
    <property type="entry name" value="DHFR"/>
    <property type="match status" value="1"/>
</dbReference>
<accession>A0A9D2ARB6</accession>
<sequence length="168" mass="18533">MRAIVVVDRHWGIGKGNDLLFRLPADMKHFKEATLGKVVVMGSNTLRSFPGGRPLQGRRNIVLWPDGPRREDCAVVRSLGELFASVAPYPADDVFVLGGAMLYRTLLPYCSEAIVTKVDADGGAEVFFEDLDRLPGWSCAAEGEKLETNGYTIRFCTYRNAAPLPCRV</sequence>
<feature type="domain" description="DHFR" evidence="7">
    <location>
        <begin position="1"/>
        <end position="160"/>
    </location>
</feature>
<reference evidence="8" key="1">
    <citation type="journal article" date="2021" name="PeerJ">
        <title>Extensive microbial diversity within the chicken gut microbiome revealed by metagenomics and culture.</title>
        <authorList>
            <person name="Gilroy R."/>
            <person name="Ravi A."/>
            <person name="Getino M."/>
            <person name="Pursley I."/>
            <person name="Horton D.L."/>
            <person name="Alikhan N.F."/>
            <person name="Baker D."/>
            <person name="Gharbi K."/>
            <person name="Hall N."/>
            <person name="Watson M."/>
            <person name="Adriaenssens E.M."/>
            <person name="Foster-Nyarko E."/>
            <person name="Jarju S."/>
            <person name="Secka A."/>
            <person name="Antonio M."/>
            <person name="Oren A."/>
            <person name="Chaudhuri R.R."/>
            <person name="La Ragione R."/>
            <person name="Hildebrand F."/>
            <person name="Pallen M.J."/>
        </authorList>
    </citation>
    <scope>NUCLEOTIDE SEQUENCE</scope>
    <source>
        <strain evidence="8">26628</strain>
    </source>
</reference>
<gene>
    <name evidence="8" type="ORF">H9737_05175</name>
</gene>
<dbReference type="InterPro" id="IPR001796">
    <property type="entry name" value="DHFR_dom"/>
</dbReference>
<evidence type="ECO:0000313" key="9">
    <source>
        <dbReference type="Proteomes" id="UP000824249"/>
    </source>
</evidence>
<comment type="similarity">
    <text evidence="2">Belongs to the dihydrofolate reductase family.</text>
</comment>
<dbReference type="GO" id="GO:0004146">
    <property type="term" value="F:dihydrofolate reductase activity"/>
    <property type="evidence" value="ECO:0007669"/>
    <property type="project" value="UniProtKB-EC"/>
</dbReference>
<name>A0A9D2ARB6_9FIRM</name>
<evidence type="ECO:0000256" key="1">
    <source>
        <dbReference type="ARBA" id="ARBA00004903"/>
    </source>
</evidence>
<protein>
    <recommendedName>
        <fullName evidence="3">dihydrofolate reductase</fullName>
        <ecNumber evidence="3">1.5.1.3</ecNumber>
    </recommendedName>
</protein>
<evidence type="ECO:0000313" key="8">
    <source>
        <dbReference type="EMBL" id="HIX47065.1"/>
    </source>
</evidence>
<proteinExistence type="inferred from homology"/>
<keyword evidence="4" id="KW-0554">One-carbon metabolism</keyword>
<evidence type="ECO:0000259" key="7">
    <source>
        <dbReference type="PROSITE" id="PS51330"/>
    </source>
</evidence>
<evidence type="ECO:0000256" key="4">
    <source>
        <dbReference type="ARBA" id="ARBA00022563"/>
    </source>
</evidence>
<dbReference type="GO" id="GO:0046654">
    <property type="term" value="P:tetrahydrofolate biosynthetic process"/>
    <property type="evidence" value="ECO:0007669"/>
    <property type="project" value="InterPro"/>
</dbReference>
<evidence type="ECO:0000256" key="5">
    <source>
        <dbReference type="ARBA" id="ARBA00022857"/>
    </source>
</evidence>
<dbReference type="AlphaFoldDB" id="A0A9D2ARB6"/>
<dbReference type="EMBL" id="DXFD01000081">
    <property type="protein sequence ID" value="HIX47065.1"/>
    <property type="molecule type" value="Genomic_DNA"/>
</dbReference>
<evidence type="ECO:0000256" key="2">
    <source>
        <dbReference type="ARBA" id="ARBA00009539"/>
    </source>
</evidence>
<comment type="pathway">
    <text evidence="1">Cofactor biosynthesis; tetrahydrofolate biosynthesis; 5,6,7,8-tetrahydrofolate from 7,8-dihydrofolate: step 1/1.</text>
</comment>
<dbReference type="PANTHER" id="PTHR48069">
    <property type="entry name" value="DIHYDROFOLATE REDUCTASE"/>
    <property type="match status" value="1"/>
</dbReference>
<dbReference type="SUPFAM" id="SSF53597">
    <property type="entry name" value="Dihydrofolate reductase-like"/>
    <property type="match status" value="1"/>
</dbReference>
<dbReference type="Gene3D" id="3.40.430.10">
    <property type="entry name" value="Dihydrofolate Reductase, subunit A"/>
    <property type="match status" value="1"/>
</dbReference>
<dbReference type="EC" id="1.5.1.3" evidence="3"/>
<dbReference type="GO" id="GO:0046655">
    <property type="term" value="P:folic acid metabolic process"/>
    <property type="evidence" value="ECO:0007669"/>
    <property type="project" value="TreeGrafter"/>
</dbReference>
<dbReference type="Pfam" id="PF00186">
    <property type="entry name" value="DHFR_1"/>
    <property type="match status" value="1"/>
</dbReference>
<dbReference type="InterPro" id="IPR012259">
    <property type="entry name" value="DHFR"/>
</dbReference>
<reference evidence="8" key="2">
    <citation type="submission" date="2021-04" db="EMBL/GenBank/DDBJ databases">
        <authorList>
            <person name="Gilroy R."/>
        </authorList>
    </citation>
    <scope>NUCLEOTIDE SEQUENCE</scope>
    <source>
        <strain evidence="8">26628</strain>
    </source>
</reference>
<dbReference type="Proteomes" id="UP000824249">
    <property type="component" value="Unassembled WGS sequence"/>
</dbReference>
<dbReference type="PANTHER" id="PTHR48069:SF3">
    <property type="entry name" value="DIHYDROFOLATE REDUCTASE"/>
    <property type="match status" value="1"/>
</dbReference>
<comment type="caution">
    <text evidence="8">The sequence shown here is derived from an EMBL/GenBank/DDBJ whole genome shotgun (WGS) entry which is preliminary data.</text>
</comment>
<dbReference type="GO" id="GO:0046452">
    <property type="term" value="P:dihydrofolate metabolic process"/>
    <property type="evidence" value="ECO:0007669"/>
    <property type="project" value="TreeGrafter"/>
</dbReference>